<keyword evidence="2 3" id="KW-0040">ANK repeat</keyword>
<dbReference type="PROSITE" id="PS50225">
    <property type="entry name" value="SOCS"/>
    <property type="match status" value="1"/>
</dbReference>
<dbReference type="PROSITE" id="PS50088">
    <property type="entry name" value="ANK_REPEAT"/>
    <property type="match status" value="2"/>
</dbReference>
<dbReference type="Gene3D" id="1.10.750.20">
    <property type="entry name" value="SOCS box"/>
    <property type="match status" value="1"/>
</dbReference>
<dbReference type="SMART" id="SM00969">
    <property type="entry name" value="SOCS_box"/>
    <property type="match status" value="1"/>
</dbReference>
<gene>
    <name evidence="6" type="primary">LOC106054738</name>
</gene>
<dbReference type="InterPro" id="IPR001496">
    <property type="entry name" value="SOCS_box"/>
</dbReference>
<dbReference type="OrthoDB" id="445896at2759"/>
<evidence type="ECO:0000313" key="5">
    <source>
        <dbReference type="Proteomes" id="UP001165740"/>
    </source>
</evidence>
<feature type="repeat" description="ANK" evidence="3">
    <location>
        <begin position="107"/>
        <end position="139"/>
    </location>
</feature>
<evidence type="ECO:0000256" key="3">
    <source>
        <dbReference type="PROSITE-ProRule" id="PRU00023"/>
    </source>
</evidence>
<feature type="domain" description="SOCS box" evidence="4">
    <location>
        <begin position="339"/>
        <end position="390"/>
    </location>
</feature>
<keyword evidence="1" id="KW-0677">Repeat</keyword>
<organism evidence="5 6">
    <name type="scientific">Biomphalaria glabrata</name>
    <name type="common">Bloodfluke planorb</name>
    <name type="synonym">Freshwater snail</name>
    <dbReference type="NCBI Taxonomy" id="6526"/>
    <lineage>
        <taxon>Eukaryota</taxon>
        <taxon>Metazoa</taxon>
        <taxon>Spiralia</taxon>
        <taxon>Lophotrochozoa</taxon>
        <taxon>Mollusca</taxon>
        <taxon>Gastropoda</taxon>
        <taxon>Heterobranchia</taxon>
        <taxon>Euthyneura</taxon>
        <taxon>Panpulmonata</taxon>
        <taxon>Hygrophila</taxon>
        <taxon>Lymnaeoidea</taxon>
        <taxon>Planorbidae</taxon>
        <taxon>Biomphalaria</taxon>
    </lineage>
</organism>
<dbReference type="SUPFAM" id="SSF48403">
    <property type="entry name" value="Ankyrin repeat"/>
    <property type="match status" value="1"/>
</dbReference>
<keyword evidence="5" id="KW-1185">Reference proteome</keyword>
<dbReference type="Pfam" id="PF07525">
    <property type="entry name" value="SOCS_box"/>
    <property type="match status" value="1"/>
</dbReference>
<accession>A0A9W2ZE10</accession>
<evidence type="ECO:0000259" key="4">
    <source>
        <dbReference type="PROSITE" id="PS50225"/>
    </source>
</evidence>
<dbReference type="InterPro" id="IPR002110">
    <property type="entry name" value="Ankyrin_rpt"/>
</dbReference>
<evidence type="ECO:0000256" key="2">
    <source>
        <dbReference type="ARBA" id="ARBA00023043"/>
    </source>
</evidence>
<evidence type="ECO:0000256" key="1">
    <source>
        <dbReference type="ARBA" id="ARBA00022737"/>
    </source>
</evidence>
<dbReference type="Gene3D" id="1.25.40.20">
    <property type="entry name" value="Ankyrin repeat-containing domain"/>
    <property type="match status" value="3"/>
</dbReference>
<dbReference type="InterPro" id="IPR036770">
    <property type="entry name" value="Ankyrin_rpt-contain_sf"/>
</dbReference>
<dbReference type="Proteomes" id="UP001165740">
    <property type="component" value="Chromosome 18"/>
</dbReference>
<sequence length="390" mass="43912">MPRNLWKKTKQYVLENLHEEDPEEYYKYKSKIMWGLTEDEYELMQAVKSHSVQKIRTMLNKGVDPNFFKNSLNRQTPLHLASEDPASEKIVGVLLFFGANPNAQDSIGCTPLHLACLHGNAATVELLVQAGADVNIIDNYEETPLLTACKVNRRSTCQIVDKLLEAGAIVSCTNNHRQSVLHILTSPHHFPTRTEVWMVEDRFSLMKKLVASQHRHLLVSKMLSHGLSANMLDTNGLNPLSCELLVLLQAPATESDEECSKLLTAKALLAGGAILQIDKVMNEIDNILNRRTFRTPFNAPDFNNLAELIKESHAVIPRQNLQICLDKIREAETEIDTSSLQAELETCLKTVPSLLQMSKLCLRQCLGNYVLIQTELLPLPDKMKEYICSV</sequence>
<evidence type="ECO:0000313" key="6">
    <source>
        <dbReference type="RefSeq" id="XP_055873131.1"/>
    </source>
</evidence>
<name>A0A9W2ZE10_BIOGL</name>
<dbReference type="AlphaFoldDB" id="A0A9W2ZE10"/>
<feature type="repeat" description="ANK" evidence="3">
    <location>
        <begin position="73"/>
        <end position="106"/>
    </location>
</feature>
<dbReference type="RefSeq" id="XP_055873131.1">
    <property type="nucleotide sequence ID" value="XM_056017156.1"/>
</dbReference>
<reference evidence="6" key="1">
    <citation type="submission" date="2025-08" db="UniProtKB">
        <authorList>
            <consortium name="RefSeq"/>
        </authorList>
    </citation>
    <scope>IDENTIFICATION</scope>
</reference>
<dbReference type="PROSITE" id="PS50297">
    <property type="entry name" value="ANK_REP_REGION"/>
    <property type="match status" value="2"/>
</dbReference>
<dbReference type="SMART" id="SM00248">
    <property type="entry name" value="ANK"/>
    <property type="match status" value="4"/>
</dbReference>
<dbReference type="GeneID" id="106054738"/>
<dbReference type="Pfam" id="PF12796">
    <property type="entry name" value="Ank_2"/>
    <property type="match status" value="1"/>
</dbReference>
<dbReference type="PANTHER" id="PTHR24171">
    <property type="entry name" value="ANKYRIN REPEAT DOMAIN-CONTAINING PROTEIN 39-RELATED"/>
    <property type="match status" value="1"/>
</dbReference>
<dbReference type="CDD" id="cd03716">
    <property type="entry name" value="SOCS_ASB_like"/>
    <property type="match status" value="1"/>
</dbReference>
<proteinExistence type="predicted"/>
<protein>
    <submittedName>
        <fullName evidence="6">Serine/threonine-protein phosphatase 6 regulatory ankyrin repeat subunit C-like</fullName>
    </submittedName>
</protein>